<evidence type="ECO:0000256" key="1">
    <source>
        <dbReference type="SAM" id="Phobius"/>
    </source>
</evidence>
<keyword evidence="1" id="KW-1133">Transmembrane helix</keyword>
<dbReference type="Proteomes" id="UP000604737">
    <property type="component" value="Unassembled WGS sequence"/>
</dbReference>
<dbReference type="Pfam" id="PF10734">
    <property type="entry name" value="DUF2523"/>
    <property type="match status" value="1"/>
</dbReference>
<gene>
    <name evidence="2" type="ORF">GCM10007350_14330</name>
</gene>
<comment type="caution">
    <text evidence="2">The sequence shown here is derived from an EMBL/GenBank/DDBJ whole genome shotgun (WGS) entry which is preliminary data.</text>
</comment>
<keyword evidence="3" id="KW-1185">Reference proteome</keyword>
<accession>A0ABQ3GYK8</accession>
<organism evidence="2 3">
    <name type="scientific">Jeongeupia chitinilytica</name>
    <dbReference type="NCBI Taxonomy" id="1041641"/>
    <lineage>
        <taxon>Bacteria</taxon>
        <taxon>Pseudomonadati</taxon>
        <taxon>Pseudomonadota</taxon>
        <taxon>Betaproteobacteria</taxon>
        <taxon>Neisseriales</taxon>
        <taxon>Chitinibacteraceae</taxon>
        <taxon>Jeongeupia</taxon>
    </lineage>
</organism>
<name>A0ABQ3GYK8_9NEIS</name>
<evidence type="ECO:0000313" key="3">
    <source>
        <dbReference type="Proteomes" id="UP000604737"/>
    </source>
</evidence>
<reference evidence="3" key="1">
    <citation type="journal article" date="2019" name="Int. J. Syst. Evol. Microbiol.">
        <title>The Global Catalogue of Microorganisms (GCM) 10K type strain sequencing project: providing services to taxonomists for standard genome sequencing and annotation.</title>
        <authorList>
            <consortium name="The Broad Institute Genomics Platform"/>
            <consortium name="The Broad Institute Genome Sequencing Center for Infectious Disease"/>
            <person name="Wu L."/>
            <person name="Ma J."/>
        </authorList>
    </citation>
    <scope>NUCLEOTIDE SEQUENCE [LARGE SCALE GENOMIC DNA]</scope>
    <source>
        <strain evidence="3">KCTC 23701</strain>
    </source>
</reference>
<evidence type="ECO:0008006" key="4">
    <source>
        <dbReference type="Google" id="ProtNLM"/>
    </source>
</evidence>
<keyword evidence="1" id="KW-0812">Transmembrane</keyword>
<feature type="transmembrane region" description="Helical" evidence="1">
    <location>
        <begin position="57"/>
        <end position="83"/>
    </location>
</feature>
<proteinExistence type="predicted"/>
<dbReference type="EMBL" id="BMYO01000003">
    <property type="protein sequence ID" value="GHD60776.1"/>
    <property type="molecule type" value="Genomic_DNA"/>
</dbReference>
<protein>
    <recommendedName>
        <fullName evidence="4">DUF2523 domain-containing protein</fullName>
    </recommendedName>
</protein>
<dbReference type="InterPro" id="IPR019670">
    <property type="entry name" value="DUF2523"/>
</dbReference>
<sequence>MIIAALIGALIEVAASLAGRVLIGLGFGFATYTGFSAMLDWALAQSTNYLQSVPSDVAAIMGAMKVDICVSMLFSACSARLLISGLQSGSIKKLVTK</sequence>
<evidence type="ECO:0000313" key="2">
    <source>
        <dbReference type="EMBL" id="GHD60776.1"/>
    </source>
</evidence>
<keyword evidence="1" id="KW-0472">Membrane</keyword>